<organism evidence="1">
    <name type="scientific">Lepeophtheirus salmonis</name>
    <name type="common">Salmon louse</name>
    <name type="synonym">Caligus salmonis</name>
    <dbReference type="NCBI Taxonomy" id="72036"/>
    <lineage>
        <taxon>Eukaryota</taxon>
        <taxon>Metazoa</taxon>
        <taxon>Ecdysozoa</taxon>
        <taxon>Arthropoda</taxon>
        <taxon>Crustacea</taxon>
        <taxon>Multicrustacea</taxon>
        <taxon>Hexanauplia</taxon>
        <taxon>Copepoda</taxon>
        <taxon>Siphonostomatoida</taxon>
        <taxon>Caligidae</taxon>
        <taxon>Lepeophtheirus</taxon>
    </lineage>
</organism>
<name>A0A0K2UPG0_LEPSM</name>
<evidence type="ECO:0000313" key="1">
    <source>
        <dbReference type="EMBL" id="CDW40159.1"/>
    </source>
</evidence>
<reference evidence="1" key="1">
    <citation type="submission" date="2014-05" db="EMBL/GenBank/DDBJ databases">
        <authorList>
            <person name="Chronopoulou M."/>
        </authorList>
    </citation>
    <scope>NUCLEOTIDE SEQUENCE</scope>
    <source>
        <tissue evidence="1">Whole organism</tissue>
    </source>
</reference>
<sequence length="62" mass="7107">RQRCISPTLQKFFSFKITTYGIELITISSNPSNQSQNEKRQSNSKHGFIPLAFHTCAEKFLS</sequence>
<feature type="non-terminal residue" evidence="1">
    <location>
        <position position="1"/>
    </location>
</feature>
<protein>
    <submittedName>
        <fullName evidence="1">Uncharacterized protein</fullName>
    </submittedName>
</protein>
<proteinExistence type="predicted"/>
<dbReference type="EMBL" id="HACA01022798">
    <property type="protein sequence ID" value="CDW40159.1"/>
    <property type="molecule type" value="Transcribed_RNA"/>
</dbReference>
<accession>A0A0K2UPG0</accession>
<dbReference type="AlphaFoldDB" id="A0A0K2UPG0"/>